<dbReference type="InParanoid" id="A0A409WK02"/>
<dbReference type="PANTHER" id="PTHR45789:SF2">
    <property type="entry name" value="FI18025P1"/>
    <property type="match status" value="1"/>
</dbReference>
<dbReference type="PROSITE" id="PS50118">
    <property type="entry name" value="HMG_BOX_2"/>
    <property type="match status" value="1"/>
</dbReference>
<name>A0A409WK02_9AGAR</name>
<comment type="caution">
    <text evidence="6">The sequence shown here is derived from an EMBL/GenBank/DDBJ whole genome shotgun (WGS) entry which is preliminary data.</text>
</comment>
<dbReference type="Gene3D" id="1.10.30.10">
    <property type="entry name" value="High mobility group box domain"/>
    <property type="match status" value="1"/>
</dbReference>
<dbReference type="PANTHER" id="PTHR45789">
    <property type="entry name" value="FI18025P1"/>
    <property type="match status" value="1"/>
</dbReference>
<dbReference type="OrthoDB" id="6247875at2759"/>
<gene>
    <name evidence="6" type="ORF">CVT26_011705</name>
</gene>
<feature type="region of interest" description="Disordered" evidence="4">
    <location>
        <begin position="185"/>
        <end position="241"/>
    </location>
</feature>
<evidence type="ECO:0000256" key="2">
    <source>
        <dbReference type="ARBA" id="ARBA00023242"/>
    </source>
</evidence>
<dbReference type="Proteomes" id="UP000284706">
    <property type="component" value="Unassembled WGS sequence"/>
</dbReference>
<reference evidence="6 7" key="1">
    <citation type="journal article" date="2018" name="Evol. Lett.">
        <title>Horizontal gene cluster transfer increased hallucinogenic mushroom diversity.</title>
        <authorList>
            <person name="Reynolds H.T."/>
            <person name="Vijayakumar V."/>
            <person name="Gluck-Thaler E."/>
            <person name="Korotkin H.B."/>
            <person name="Matheny P.B."/>
            <person name="Slot J.C."/>
        </authorList>
    </citation>
    <scope>NUCLEOTIDE SEQUENCE [LARGE SCALE GENOMIC DNA]</scope>
    <source>
        <strain evidence="6 7">SRW20</strain>
    </source>
</reference>
<dbReference type="SUPFAM" id="SSF47095">
    <property type="entry name" value="HMG-box"/>
    <property type="match status" value="1"/>
</dbReference>
<evidence type="ECO:0000259" key="5">
    <source>
        <dbReference type="PROSITE" id="PS50118"/>
    </source>
</evidence>
<dbReference type="CDD" id="cd01389">
    <property type="entry name" value="HMG-box_ROX1-like"/>
    <property type="match status" value="1"/>
</dbReference>
<accession>A0A409WK02</accession>
<evidence type="ECO:0000256" key="1">
    <source>
        <dbReference type="ARBA" id="ARBA00023125"/>
    </source>
</evidence>
<keyword evidence="2 3" id="KW-0539">Nucleus</keyword>
<evidence type="ECO:0000256" key="3">
    <source>
        <dbReference type="PROSITE-ProRule" id="PRU00267"/>
    </source>
</evidence>
<protein>
    <recommendedName>
        <fullName evidence="5">HMG box domain-containing protein</fullName>
    </recommendedName>
</protein>
<dbReference type="GO" id="GO:0000981">
    <property type="term" value="F:DNA-binding transcription factor activity, RNA polymerase II-specific"/>
    <property type="evidence" value="ECO:0007669"/>
    <property type="project" value="TreeGrafter"/>
</dbReference>
<keyword evidence="1 3" id="KW-0238">DNA-binding</keyword>
<dbReference type="GO" id="GO:0000978">
    <property type="term" value="F:RNA polymerase II cis-regulatory region sequence-specific DNA binding"/>
    <property type="evidence" value="ECO:0007669"/>
    <property type="project" value="TreeGrafter"/>
</dbReference>
<evidence type="ECO:0000313" key="7">
    <source>
        <dbReference type="Proteomes" id="UP000284706"/>
    </source>
</evidence>
<dbReference type="GO" id="GO:0005634">
    <property type="term" value="C:nucleus"/>
    <property type="evidence" value="ECO:0007669"/>
    <property type="project" value="UniProtKB-UniRule"/>
</dbReference>
<proteinExistence type="predicted"/>
<feature type="region of interest" description="Disordered" evidence="4">
    <location>
        <begin position="32"/>
        <end position="60"/>
    </location>
</feature>
<dbReference type="InterPro" id="IPR036910">
    <property type="entry name" value="HMG_box_dom_sf"/>
</dbReference>
<dbReference type="Pfam" id="PF00505">
    <property type="entry name" value="HMG_box"/>
    <property type="match status" value="1"/>
</dbReference>
<keyword evidence="7" id="KW-1185">Reference proteome</keyword>
<sequence>MAGPMRTKVLPEVQPPRPPNSWILYRAHILKTLPPPGPGEPRRSQSEVSAMVSQMWRDESEATKAHYERLAEEAKEQHKIQFPGYRFKPQKKEEKVRIRELMKQQREEEKLAKKARRVGQSAEPTATRASRSFLMPGAPYYNPHTLYNPVGPSPPLSASSSPRDAIPSPIVLPSMVPALAPANEPVLKLPSPADTEATPKPTPSPSIVPPLPPLSLPTTLEALLNPPSGSSSGAGRCHSEE</sequence>
<feature type="compositionally biased region" description="Pro residues" evidence="4">
    <location>
        <begin position="200"/>
        <end position="215"/>
    </location>
</feature>
<evidence type="ECO:0000256" key="4">
    <source>
        <dbReference type="SAM" id="MobiDB-lite"/>
    </source>
</evidence>
<dbReference type="EMBL" id="NHYE01005031">
    <property type="protein sequence ID" value="PPQ78883.1"/>
    <property type="molecule type" value="Genomic_DNA"/>
</dbReference>
<dbReference type="AlphaFoldDB" id="A0A409WK02"/>
<feature type="DNA-binding region" description="HMG box" evidence="3">
    <location>
        <begin position="15"/>
        <end position="86"/>
    </location>
</feature>
<dbReference type="SMART" id="SM00398">
    <property type="entry name" value="HMG"/>
    <property type="match status" value="1"/>
</dbReference>
<feature type="domain" description="HMG box" evidence="5">
    <location>
        <begin position="15"/>
        <end position="86"/>
    </location>
</feature>
<organism evidence="6 7">
    <name type="scientific">Gymnopilus dilepis</name>
    <dbReference type="NCBI Taxonomy" id="231916"/>
    <lineage>
        <taxon>Eukaryota</taxon>
        <taxon>Fungi</taxon>
        <taxon>Dikarya</taxon>
        <taxon>Basidiomycota</taxon>
        <taxon>Agaricomycotina</taxon>
        <taxon>Agaricomycetes</taxon>
        <taxon>Agaricomycetidae</taxon>
        <taxon>Agaricales</taxon>
        <taxon>Agaricineae</taxon>
        <taxon>Hymenogastraceae</taxon>
        <taxon>Gymnopilus</taxon>
    </lineage>
</organism>
<dbReference type="InterPro" id="IPR009071">
    <property type="entry name" value="HMG_box_dom"/>
</dbReference>
<dbReference type="InterPro" id="IPR051356">
    <property type="entry name" value="SOX/SOX-like_TF"/>
</dbReference>
<evidence type="ECO:0000313" key="6">
    <source>
        <dbReference type="EMBL" id="PPQ78883.1"/>
    </source>
</evidence>
<feature type="region of interest" description="Disordered" evidence="4">
    <location>
        <begin position="107"/>
        <end position="131"/>
    </location>
</feature>
<dbReference type="STRING" id="231916.A0A409WK02"/>